<proteinExistence type="predicted"/>
<reference evidence="2 3" key="2">
    <citation type="submission" date="2019-01" db="EMBL/GenBank/DDBJ databases">
        <title>A chromosome length genome reference of the Java medaka (oryzias javanicus).</title>
        <authorList>
            <person name="Herpin A."/>
            <person name="Takehana Y."/>
            <person name="Naruse K."/>
            <person name="Ansai S."/>
            <person name="Kawaguchi M."/>
        </authorList>
    </citation>
    <scope>NUCLEOTIDE SEQUENCE [LARGE SCALE GENOMIC DNA]</scope>
    <source>
        <strain evidence="2">RS831</strain>
        <tissue evidence="2">Whole body</tissue>
    </source>
</reference>
<dbReference type="Proteomes" id="UP000283210">
    <property type="component" value="Chromosome 13"/>
</dbReference>
<feature type="region of interest" description="Disordered" evidence="1">
    <location>
        <begin position="1"/>
        <end position="89"/>
    </location>
</feature>
<reference evidence="2 3" key="1">
    <citation type="submission" date="2018-11" db="EMBL/GenBank/DDBJ databases">
        <authorList>
            <person name="Lopez-Roques C."/>
            <person name="Donnadieu C."/>
            <person name="Bouchez O."/>
            <person name="Klopp C."/>
            <person name="Cabau C."/>
            <person name="Zahm M."/>
        </authorList>
    </citation>
    <scope>NUCLEOTIDE SEQUENCE [LARGE SCALE GENOMIC DNA]</scope>
    <source>
        <strain evidence="2">RS831</strain>
        <tissue evidence="2">Whole body</tissue>
    </source>
</reference>
<gene>
    <name evidence="2" type="ORF">OJAV_G00134360</name>
</gene>
<accession>A0A3S2MDY1</accession>
<name>A0A3S2MDY1_ORYJA</name>
<sequence length="89" mass="9003">MFSAFSPELSGSGSGLDSEADRSLAAVQPADGRRVIVRVKPGRAARHEPRSESSSSAPPGLQQLGPAAEEQSSGGPETLPGGQRAAGPH</sequence>
<evidence type="ECO:0000256" key="1">
    <source>
        <dbReference type="SAM" id="MobiDB-lite"/>
    </source>
</evidence>
<evidence type="ECO:0000313" key="3">
    <source>
        <dbReference type="Proteomes" id="UP000283210"/>
    </source>
</evidence>
<organism evidence="2 3">
    <name type="scientific">Oryzias javanicus</name>
    <name type="common">Javanese ricefish</name>
    <name type="synonym">Aplocheilus javanicus</name>
    <dbReference type="NCBI Taxonomy" id="123683"/>
    <lineage>
        <taxon>Eukaryota</taxon>
        <taxon>Metazoa</taxon>
        <taxon>Chordata</taxon>
        <taxon>Craniata</taxon>
        <taxon>Vertebrata</taxon>
        <taxon>Euteleostomi</taxon>
        <taxon>Actinopterygii</taxon>
        <taxon>Neopterygii</taxon>
        <taxon>Teleostei</taxon>
        <taxon>Neoteleostei</taxon>
        <taxon>Acanthomorphata</taxon>
        <taxon>Ovalentaria</taxon>
        <taxon>Atherinomorphae</taxon>
        <taxon>Beloniformes</taxon>
        <taxon>Adrianichthyidae</taxon>
        <taxon>Oryziinae</taxon>
        <taxon>Oryzias</taxon>
    </lineage>
</organism>
<dbReference type="AlphaFoldDB" id="A0A3S2MDY1"/>
<dbReference type="EMBL" id="CM012449">
    <property type="protein sequence ID" value="RVE65253.1"/>
    <property type="molecule type" value="Genomic_DNA"/>
</dbReference>
<feature type="compositionally biased region" description="Basic residues" evidence="1">
    <location>
        <begin position="35"/>
        <end position="44"/>
    </location>
</feature>
<evidence type="ECO:0000313" key="2">
    <source>
        <dbReference type="EMBL" id="RVE65253.1"/>
    </source>
</evidence>
<keyword evidence="3" id="KW-1185">Reference proteome</keyword>
<protein>
    <submittedName>
        <fullName evidence="2">Uncharacterized protein</fullName>
    </submittedName>
</protein>